<dbReference type="RefSeq" id="WP_136424682.1">
    <property type="nucleotide sequence ID" value="NZ_SSSN01000007.1"/>
</dbReference>
<comment type="caution">
    <text evidence="2">The sequence shown here is derived from an EMBL/GenBank/DDBJ whole genome shotgun (WGS) entry which is preliminary data.</text>
</comment>
<gene>
    <name evidence="2" type="ORF">E6C70_11555</name>
</gene>
<proteinExistence type="predicted"/>
<name>A0A4S4FWN5_9MICO</name>
<evidence type="ECO:0000313" key="3">
    <source>
        <dbReference type="Proteomes" id="UP000307380"/>
    </source>
</evidence>
<evidence type="ECO:0000259" key="1">
    <source>
        <dbReference type="Pfam" id="PF00561"/>
    </source>
</evidence>
<organism evidence="2 3">
    <name type="scientific">Orlajensenia flava</name>
    <dbReference type="NCBI Taxonomy" id="2565934"/>
    <lineage>
        <taxon>Bacteria</taxon>
        <taxon>Bacillati</taxon>
        <taxon>Actinomycetota</taxon>
        <taxon>Actinomycetes</taxon>
        <taxon>Micrococcales</taxon>
        <taxon>Microbacteriaceae</taxon>
        <taxon>Orlajensenia</taxon>
    </lineage>
</organism>
<dbReference type="Gene3D" id="3.40.50.1820">
    <property type="entry name" value="alpha/beta hydrolase"/>
    <property type="match status" value="1"/>
</dbReference>
<dbReference type="EMBL" id="SSSN01000007">
    <property type="protein sequence ID" value="THG34046.1"/>
    <property type="molecule type" value="Genomic_DNA"/>
</dbReference>
<dbReference type="InterPro" id="IPR000073">
    <property type="entry name" value="AB_hydrolase_1"/>
</dbReference>
<keyword evidence="3" id="KW-1185">Reference proteome</keyword>
<dbReference type="GO" id="GO:0004301">
    <property type="term" value="F:epoxide hydrolase activity"/>
    <property type="evidence" value="ECO:0007669"/>
    <property type="project" value="TreeGrafter"/>
</dbReference>
<dbReference type="OrthoDB" id="27092at2"/>
<dbReference type="Pfam" id="PF00561">
    <property type="entry name" value="Abhydrolase_1"/>
    <property type="match status" value="1"/>
</dbReference>
<dbReference type="PRINTS" id="PR00111">
    <property type="entry name" value="ABHYDROLASE"/>
</dbReference>
<protein>
    <submittedName>
        <fullName evidence="2">Alpha/beta hydrolase</fullName>
    </submittedName>
</protein>
<dbReference type="InterPro" id="IPR000639">
    <property type="entry name" value="Epox_hydrolase-like"/>
</dbReference>
<dbReference type="InterPro" id="IPR029058">
    <property type="entry name" value="AB_hydrolase_fold"/>
</dbReference>
<sequence>MRAVRYQTMTVDGLEVFYREAGDPQRPTLVLLHGFPSSSHMFRDLIPLLADDFHLIAPDLLGFGYSAAPSVKQFSYTFDSLAEVTAKLLRQLHVESYSIYVQDYGAPIGWRLALTDPGVIETIVSQNGNAYEAGFFDSAWTRRAMAYGADPSAEHEEDVRGAFTLDDVRWQYLTGTPNPTLLSPDAWHHAVDRLARPGVDQIQLALFRDYRNNVPLYPEVHTYLRESAVPTLVVWGEGDQIFGPDGARAFAADAIEPEIHLLPGGHFLLESAAPEVAALIRDFLNRRLITVHP</sequence>
<dbReference type="InterPro" id="IPR051340">
    <property type="entry name" value="Haloalkane_dehalogenase"/>
</dbReference>
<dbReference type="PRINTS" id="PR00412">
    <property type="entry name" value="EPOXHYDRLASE"/>
</dbReference>
<reference evidence="2 3" key="1">
    <citation type="submission" date="2019-04" db="EMBL/GenBank/DDBJ databases">
        <authorList>
            <person name="Jiang L."/>
        </authorList>
    </citation>
    <scope>NUCLEOTIDE SEQUENCE [LARGE SCALE GENOMIC DNA]</scope>
    <source>
        <strain evidence="2 3">YIM 131861</strain>
    </source>
</reference>
<dbReference type="Proteomes" id="UP000307380">
    <property type="component" value="Unassembled WGS sequence"/>
</dbReference>
<dbReference type="AlphaFoldDB" id="A0A4S4FWN5"/>
<dbReference type="PANTHER" id="PTHR42977:SF1">
    <property type="entry name" value="BLR6576 PROTEIN"/>
    <property type="match status" value="1"/>
</dbReference>
<keyword evidence="2" id="KW-0378">Hydrolase</keyword>
<evidence type="ECO:0000313" key="2">
    <source>
        <dbReference type="EMBL" id="THG34046.1"/>
    </source>
</evidence>
<accession>A0A4S4FWN5</accession>
<dbReference type="SUPFAM" id="SSF53474">
    <property type="entry name" value="alpha/beta-Hydrolases"/>
    <property type="match status" value="1"/>
</dbReference>
<dbReference type="PANTHER" id="PTHR42977">
    <property type="entry name" value="HYDROLASE-RELATED"/>
    <property type="match status" value="1"/>
</dbReference>
<feature type="domain" description="AB hydrolase-1" evidence="1">
    <location>
        <begin position="27"/>
        <end position="270"/>
    </location>
</feature>